<protein>
    <recommendedName>
        <fullName evidence="4">Nuclear transcription factor Y subunit</fullName>
    </recommendedName>
</protein>
<dbReference type="EMBL" id="CAUYUJ010018427">
    <property type="protein sequence ID" value="CAK0883552.1"/>
    <property type="molecule type" value="Genomic_DNA"/>
</dbReference>
<evidence type="ECO:0000256" key="1">
    <source>
        <dbReference type="SAM" id="MobiDB-lite"/>
    </source>
</evidence>
<sequence>MNSRLPHGQARSAAATAHDAGTEIAPEDGSPTREGADSRRSGRGSSSTACPSTRGAPQDVVFVLANPASVPTSSSPTCTDISRPSSPNSRSQTPQGVQELHHRLWSTSSSGAEDSASTASATRDLRPQPEPDDDQQPGPRVVVNSKTVRRRELRVAARRRRAVQRQAQAQDSEAAAPLDGPDGALGGAEDSAGDGLAAAAADAACPGEDSVRRAAADRAPSSACTGSGQGPGKAPSQQCRFQ</sequence>
<accession>A0ABN9WEC5</accession>
<dbReference type="Proteomes" id="UP001189429">
    <property type="component" value="Unassembled WGS sequence"/>
</dbReference>
<comment type="caution">
    <text evidence="2">The sequence shown here is derived from an EMBL/GenBank/DDBJ whole genome shotgun (WGS) entry which is preliminary data.</text>
</comment>
<reference evidence="2" key="1">
    <citation type="submission" date="2023-10" db="EMBL/GenBank/DDBJ databases">
        <authorList>
            <person name="Chen Y."/>
            <person name="Shah S."/>
            <person name="Dougan E. K."/>
            <person name="Thang M."/>
            <person name="Chan C."/>
        </authorList>
    </citation>
    <scope>NUCLEOTIDE SEQUENCE [LARGE SCALE GENOMIC DNA]</scope>
</reference>
<evidence type="ECO:0000313" key="2">
    <source>
        <dbReference type="EMBL" id="CAK0883552.1"/>
    </source>
</evidence>
<proteinExistence type="predicted"/>
<feature type="compositionally biased region" description="Basic residues" evidence="1">
    <location>
        <begin position="147"/>
        <end position="163"/>
    </location>
</feature>
<keyword evidence="3" id="KW-1185">Reference proteome</keyword>
<organism evidence="2 3">
    <name type="scientific">Prorocentrum cordatum</name>
    <dbReference type="NCBI Taxonomy" id="2364126"/>
    <lineage>
        <taxon>Eukaryota</taxon>
        <taxon>Sar</taxon>
        <taxon>Alveolata</taxon>
        <taxon>Dinophyceae</taxon>
        <taxon>Prorocentrales</taxon>
        <taxon>Prorocentraceae</taxon>
        <taxon>Prorocentrum</taxon>
    </lineage>
</organism>
<feature type="region of interest" description="Disordered" evidence="1">
    <location>
        <begin position="1"/>
        <end position="242"/>
    </location>
</feature>
<feature type="compositionally biased region" description="Low complexity" evidence="1">
    <location>
        <begin position="106"/>
        <end position="122"/>
    </location>
</feature>
<name>A0ABN9WEC5_9DINO</name>
<feature type="compositionally biased region" description="Low complexity" evidence="1">
    <location>
        <begin position="187"/>
        <end position="204"/>
    </location>
</feature>
<feature type="compositionally biased region" description="Basic and acidic residues" evidence="1">
    <location>
        <begin position="30"/>
        <end position="40"/>
    </location>
</feature>
<gene>
    <name evidence="2" type="ORF">PCOR1329_LOCUS65741</name>
</gene>
<feature type="compositionally biased region" description="Polar residues" evidence="1">
    <location>
        <begin position="69"/>
        <end position="96"/>
    </location>
</feature>
<evidence type="ECO:0000313" key="3">
    <source>
        <dbReference type="Proteomes" id="UP001189429"/>
    </source>
</evidence>
<evidence type="ECO:0008006" key="4">
    <source>
        <dbReference type="Google" id="ProtNLM"/>
    </source>
</evidence>